<name>A0ABY6L7S6_9ARAC</name>
<dbReference type="EMBL" id="CP092877">
    <property type="protein sequence ID" value="UYV77216.1"/>
    <property type="molecule type" value="Genomic_DNA"/>
</dbReference>
<dbReference type="Proteomes" id="UP001235939">
    <property type="component" value="Chromosome 15"/>
</dbReference>
<protein>
    <submittedName>
        <fullName evidence="2">Uncharacterized protein</fullName>
    </submittedName>
</protein>
<gene>
    <name evidence="2" type="ORF">LAZ67_15000152</name>
</gene>
<feature type="region of interest" description="Disordered" evidence="1">
    <location>
        <begin position="1"/>
        <end position="29"/>
    </location>
</feature>
<accession>A0ABY6L7S6</accession>
<keyword evidence="3" id="KW-1185">Reference proteome</keyword>
<feature type="region of interest" description="Disordered" evidence="1">
    <location>
        <begin position="71"/>
        <end position="130"/>
    </location>
</feature>
<feature type="compositionally biased region" description="Basic and acidic residues" evidence="1">
    <location>
        <begin position="75"/>
        <end position="87"/>
    </location>
</feature>
<evidence type="ECO:0000313" key="2">
    <source>
        <dbReference type="EMBL" id="UYV77216.1"/>
    </source>
</evidence>
<sequence>MASNVGAFVNEDEKDNQKDISCPSTFFSKNSKNIKGRNYDAFRNLPGLPETSSESKLMALSRPKEYVEFQQQQTEIDKTTKQVDRVKTTPTSSPIKKDKDITNLNRNSSEETQDSPQFQPHPNRESGTSIFGFSGTTTLVSYVPKKKSVIRLIKKVKKKGVILLLILEEH</sequence>
<organism evidence="2 3">
    <name type="scientific">Cordylochernes scorpioides</name>
    <dbReference type="NCBI Taxonomy" id="51811"/>
    <lineage>
        <taxon>Eukaryota</taxon>
        <taxon>Metazoa</taxon>
        <taxon>Ecdysozoa</taxon>
        <taxon>Arthropoda</taxon>
        <taxon>Chelicerata</taxon>
        <taxon>Arachnida</taxon>
        <taxon>Pseudoscorpiones</taxon>
        <taxon>Cheliferoidea</taxon>
        <taxon>Chernetidae</taxon>
        <taxon>Cordylochernes</taxon>
    </lineage>
</organism>
<reference evidence="2 3" key="1">
    <citation type="submission" date="2022-01" db="EMBL/GenBank/DDBJ databases">
        <title>A chromosomal length assembly of Cordylochernes scorpioides.</title>
        <authorList>
            <person name="Zeh D."/>
            <person name="Zeh J."/>
        </authorList>
    </citation>
    <scope>NUCLEOTIDE SEQUENCE [LARGE SCALE GENOMIC DNA]</scope>
    <source>
        <strain evidence="2">IN4F17</strain>
        <tissue evidence="2">Whole Body</tissue>
    </source>
</reference>
<proteinExistence type="predicted"/>
<evidence type="ECO:0000313" key="3">
    <source>
        <dbReference type="Proteomes" id="UP001235939"/>
    </source>
</evidence>
<evidence type="ECO:0000256" key="1">
    <source>
        <dbReference type="SAM" id="MobiDB-lite"/>
    </source>
</evidence>